<reference evidence="8" key="1">
    <citation type="journal article" date="2009" name="Plant Mol. Biol.">
        <title>Insights into corn genes derived from large-scale cDNA sequencing.</title>
        <authorList>
            <person name="Alexandrov N.N."/>
            <person name="Brover V.V."/>
            <person name="Freidin S."/>
            <person name="Troukhan M.E."/>
            <person name="Tatarinova T.V."/>
            <person name="Zhang H."/>
            <person name="Swaller T.J."/>
            <person name="Lu Y.P."/>
            <person name="Bouck J."/>
            <person name="Flavell R.B."/>
            <person name="Feldmann K.A."/>
        </authorList>
    </citation>
    <scope>NUCLEOTIDE SEQUENCE</scope>
</reference>
<dbReference type="PANTHER" id="PTHR46324">
    <property type="entry name" value="BASIC LEUCINE ZIPPER 43-RELATED"/>
    <property type="match status" value="1"/>
</dbReference>
<proteinExistence type="evidence at transcript level"/>
<keyword evidence="5" id="KW-0539">Nucleus</keyword>
<evidence type="ECO:0000313" key="8">
    <source>
        <dbReference type="EMBL" id="ACG38857.1"/>
    </source>
</evidence>
<protein>
    <submittedName>
        <fullName evidence="8">G-box-binding factor 1</fullName>
    </submittedName>
</protein>
<dbReference type="CDD" id="cd14702">
    <property type="entry name" value="bZIP_plant_GBF1"/>
    <property type="match status" value="1"/>
</dbReference>
<dbReference type="InterPro" id="IPR004827">
    <property type="entry name" value="bZIP"/>
</dbReference>
<dbReference type="GO" id="GO:0003700">
    <property type="term" value="F:DNA-binding transcription factor activity"/>
    <property type="evidence" value="ECO:0007669"/>
    <property type="project" value="InterPro"/>
</dbReference>
<dbReference type="PROSITE" id="PS00036">
    <property type="entry name" value="BZIP_BASIC"/>
    <property type="match status" value="1"/>
</dbReference>
<evidence type="ECO:0000256" key="2">
    <source>
        <dbReference type="ARBA" id="ARBA00023015"/>
    </source>
</evidence>
<evidence type="ECO:0000256" key="4">
    <source>
        <dbReference type="ARBA" id="ARBA00023163"/>
    </source>
</evidence>
<dbReference type="PROSITE" id="PS50217">
    <property type="entry name" value="BZIP"/>
    <property type="match status" value="1"/>
</dbReference>
<dbReference type="SUPFAM" id="SSF57959">
    <property type="entry name" value="Leucine zipper domain"/>
    <property type="match status" value="1"/>
</dbReference>
<feature type="domain" description="BZIP" evidence="7">
    <location>
        <begin position="83"/>
        <end position="146"/>
    </location>
</feature>
<accession>B6TP24</accession>
<dbReference type="InterPro" id="IPR045314">
    <property type="entry name" value="bZIP_plant_GBF1"/>
</dbReference>
<dbReference type="AlphaFoldDB" id="B6TP24"/>
<dbReference type="SMART" id="SM00338">
    <property type="entry name" value="BRLZ"/>
    <property type="match status" value="1"/>
</dbReference>
<evidence type="ECO:0000256" key="3">
    <source>
        <dbReference type="ARBA" id="ARBA00023125"/>
    </source>
</evidence>
<dbReference type="InterPro" id="IPR044521">
    <property type="entry name" value="AtbZIP8/43"/>
</dbReference>
<dbReference type="PANTHER" id="PTHR46324:SF26">
    <property type="entry name" value="OS02G0728001 PROTEIN"/>
    <property type="match status" value="1"/>
</dbReference>
<name>B6TP24_MAIZE</name>
<keyword evidence="2" id="KW-0805">Transcription regulation</keyword>
<feature type="region of interest" description="Disordered" evidence="6">
    <location>
        <begin position="153"/>
        <end position="176"/>
    </location>
</feature>
<dbReference type="GO" id="GO:0005634">
    <property type="term" value="C:nucleus"/>
    <property type="evidence" value="ECO:0007669"/>
    <property type="project" value="UniProtKB-SubCell"/>
</dbReference>
<sequence length="176" mass="20275">MYPAAEIASVRYLSPAGAASLRPHYRDDFLFLFQYSDLLAPAHPSLYQDVADHLVLGASFPAVGDNRSSSEESDGYLQRSLAEERRKRRMVSNRESARRSRVRKQKQLSELWAQVVHLRGTNRQHLDQLNRVIRDCDRVLLENSRLRDERTRLQQQLEELPVETTETGGMSRPPDS</sequence>
<dbReference type="GO" id="GO:0003677">
    <property type="term" value="F:DNA binding"/>
    <property type="evidence" value="ECO:0007669"/>
    <property type="project" value="UniProtKB-KW"/>
</dbReference>
<keyword evidence="3" id="KW-0238">DNA-binding</keyword>
<evidence type="ECO:0000259" key="7">
    <source>
        <dbReference type="PROSITE" id="PS50217"/>
    </source>
</evidence>
<keyword evidence="4" id="KW-0804">Transcription</keyword>
<organism evidence="8">
    <name type="scientific">Zea mays</name>
    <name type="common">Maize</name>
    <dbReference type="NCBI Taxonomy" id="4577"/>
    <lineage>
        <taxon>Eukaryota</taxon>
        <taxon>Viridiplantae</taxon>
        <taxon>Streptophyta</taxon>
        <taxon>Embryophyta</taxon>
        <taxon>Tracheophyta</taxon>
        <taxon>Spermatophyta</taxon>
        <taxon>Magnoliopsida</taxon>
        <taxon>Liliopsida</taxon>
        <taxon>Poales</taxon>
        <taxon>Poaceae</taxon>
        <taxon>PACMAD clade</taxon>
        <taxon>Panicoideae</taxon>
        <taxon>Andropogonodae</taxon>
        <taxon>Andropogoneae</taxon>
        <taxon>Tripsacinae</taxon>
        <taxon>Zea</taxon>
    </lineage>
</organism>
<evidence type="ECO:0000256" key="1">
    <source>
        <dbReference type="ARBA" id="ARBA00004123"/>
    </source>
</evidence>
<dbReference type="InterPro" id="IPR046347">
    <property type="entry name" value="bZIP_sf"/>
</dbReference>
<evidence type="ECO:0000256" key="5">
    <source>
        <dbReference type="ARBA" id="ARBA00023242"/>
    </source>
</evidence>
<dbReference type="FunFam" id="1.20.5.170:FF:000020">
    <property type="entry name" value="BZIP transcription factor"/>
    <property type="match status" value="1"/>
</dbReference>
<dbReference type="EMBL" id="EU966739">
    <property type="protein sequence ID" value="ACG38857.1"/>
    <property type="molecule type" value="mRNA"/>
</dbReference>
<evidence type="ECO:0000256" key="6">
    <source>
        <dbReference type="SAM" id="MobiDB-lite"/>
    </source>
</evidence>
<comment type="subcellular location">
    <subcellularLocation>
        <location evidence="1">Nucleus</location>
    </subcellularLocation>
</comment>
<dbReference type="Pfam" id="PF00170">
    <property type="entry name" value="bZIP_1"/>
    <property type="match status" value="1"/>
</dbReference>
<dbReference type="ExpressionAtlas" id="B6TP24">
    <property type="expression patterns" value="baseline and differential"/>
</dbReference>
<dbReference type="Gene3D" id="1.20.5.170">
    <property type="match status" value="1"/>
</dbReference>
<feature type="region of interest" description="Disordered" evidence="6">
    <location>
        <begin position="65"/>
        <end position="101"/>
    </location>
</feature>